<evidence type="ECO:0000313" key="5">
    <source>
        <dbReference type="EMBL" id="GHD18432.1"/>
    </source>
</evidence>
<proteinExistence type="predicted"/>
<dbReference type="SUPFAM" id="SSF51905">
    <property type="entry name" value="FAD/NAD(P)-binding domain"/>
    <property type="match status" value="1"/>
</dbReference>
<gene>
    <name evidence="5" type="ORF">GCM10010334_81280</name>
</gene>
<dbReference type="Gene3D" id="3.30.70.2450">
    <property type="match status" value="1"/>
</dbReference>
<dbReference type="GO" id="GO:0016709">
    <property type="term" value="F:oxidoreductase activity, acting on paired donors, with incorporation or reduction of molecular oxygen, NAD(P)H as one donor, and incorporation of one atom of oxygen"/>
    <property type="evidence" value="ECO:0007669"/>
    <property type="project" value="UniProtKB-ARBA"/>
</dbReference>
<evidence type="ECO:0000313" key="6">
    <source>
        <dbReference type="Proteomes" id="UP000638353"/>
    </source>
</evidence>
<evidence type="ECO:0000256" key="2">
    <source>
        <dbReference type="ARBA" id="ARBA00022630"/>
    </source>
</evidence>
<dbReference type="GO" id="GO:0071949">
    <property type="term" value="F:FAD binding"/>
    <property type="evidence" value="ECO:0007669"/>
    <property type="project" value="InterPro"/>
</dbReference>
<comment type="cofactor">
    <cofactor evidence="1">
        <name>FAD</name>
        <dbReference type="ChEBI" id="CHEBI:57692"/>
    </cofactor>
</comment>
<protein>
    <submittedName>
        <fullName evidence="5">FAD-dependent oxidoreductase</fullName>
    </submittedName>
</protein>
<dbReference type="RefSeq" id="WP_189828368.1">
    <property type="nucleotide sequence ID" value="NZ_BMVC01000030.1"/>
</dbReference>
<evidence type="ECO:0000259" key="4">
    <source>
        <dbReference type="Pfam" id="PF01494"/>
    </source>
</evidence>
<dbReference type="InterPro" id="IPR002938">
    <property type="entry name" value="FAD-bd"/>
</dbReference>
<evidence type="ECO:0000256" key="1">
    <source>
        <dbReference type="ARBA" id="ARBA00001974"/>
    </source>
</evidence>
<keyword evidence="2" id="KW-0285">Flavoprotein</keyword>
<dbReference type="EMBL" id="BMVC01000030">
    <property type="protein sequence ID" value="GHD18432.1"/>
    <property type="molecule type" value="Genomic_DNA"/>
</dbReference>
<dbReference type="AlphaFoldDB" id="A0A919CGG0"/>
<dbReference type="Gene3D" id="3.50.50.60">
    <property type="entry name" value="FAD/NAD(P)-binding domain"/>
    <property type="match status" value="1"/>
</dbReference>
<dbReference type="Pfam" id="PF21274">
    <property type="entry name" value="Rng_hyd_C"/>
    <property type="match status" value="1"/>
</dbReference>
<comment type="caution">
    <text evidence="5">The sequence shown here is derived from an EMBL/GenBank/DDBJ whole genome shotgun (WGS) entry which is preliminary data.</text>
</comment>
<reference evidence="5" key="2">
    <citation type="submission" date="2020-09" db="EMBL/GenBank/DDBJ databases">
        <authorList>
            <person name="Sun Q."/>
            <person name="Ohkuma M."/>
        </authorList>
    </citation>
    <scope>NUCLEOTIDE SEQUENCE</scope>
    <source>
        <strain evidence="5">JCM 4637</strain>
    </source>
</reference>
<dbReference type="InterPro" id="IPR050641">
    <property type="entry name" value="RIFMO-like"/>
</dbReference>
<dbReference type="Proteomes" id="UP000638353">
    <property type="component" value="Unassembled WGS sequence"/>
</dbReference>
<keyword evidence="3" id="KW-0274">FAD</keyword>
<evidence type="ECO:0000256" key="3">
    <source>
        <dbReference type="ARBA" id="ARBA00022827"/>
    </source>
</evidence>
<dbReference type="PANTHER" id="PTHR43004">
    <property type="entry name" value="TRK SYSTEM POTASSIUM UPTAKE PROTEIN"/>
    <property type="match status" value="1"/>
</dbReference>
<feature type="domain" description="FAD-binding" evidence="4">
    <location>
        <begin position="2"/>
        <end position="359"/>
    </location>
</feature>
<dbReference type="Gene3D" id="3.40.30.120">
    <property type="match status" value="1"/>
</dbReference>
<dbReference type="PRINTS" id="PR00420">
    <property type="entry name" value="RNGMNOXGNASE"/>
</dbReference>
<sequence>MYDVVIVGAGPVGLFLACELGLAGCSVQVLEMEPEPDSRWQAQPLDKRGLFGFSTGAFYRRGLLDALRETSAGMTGHGAPVVAGADGTSGPPAVGHFAGVMLDPAKVDLAALPYRLPSPAPDSLMIRLPEVEALLAERAVKLGVEIQRGAPVDAVVQHDEHVVVSAGADAVEARWVVGCDGGRSAVRRLAGIEFTGTEPEFTGYVMVATLAGPEKLHPGMHATPTGLYLRMGVDGALGMMDFDGGAFDRSRQPTRDHLQTVLRRVSGTDVTLTDVQQVSTFTDRAKQATTYRKGRILLAGDAAHIHSPLGGQGLNTGIGDAMNLGWKLAATVRGHAPDGLLDTYDEERRPVGAQVLDWSRAQVAVMRPDRGTWAARGVFRDLLETRDGTTYVFEKMSGSSMRYDLGDAHPLVGRNAPDFLLEDGTSLGKLMRDGLGVVLDFTAERRLAGPAAAWRDRVRYAAGTPVDGLGLEAVLVRPDGTVAWAQGGDAGAGFEEAASRWFGRPTA</sequence>
<dbReference type="InterPro" id="IPR036188">
    <property type="entry name" value="FAD/NAD-bd_sf"/>
</dbReference>
<name>A0A919CGG0_9ACTN</name>
<dbReference type="PANTHER" id="PTHR43004:SF19">
    <property type="entry name" value="BINDING MONOOXYGENASE, PUTATIVE (JCVI)-RELATED"/>
    <property type="match status" value="1"/>
</dbReference>
<accession>A0A919CGG0</accession>
<dbReference type="Pfam" id="PF01494">
    <property type="entry name" value="FAD_binding_3"/>
    <property type="match status" value="1"/>
</dbReference>
<organism evidence="5 6">
    <name type="scientific">Streptomyces finlayi</name>
    <dbReference type="NCBI Taxonomy" id="67296"/>
    <lineage>
        <taxon>Bacteria</taxon>
        <taxon>Bacillati</taxon>
        <taxon>Actinomycetota</taxon>
        <taxon>Actinomycetes</taxon>
        <taxon>Kitasatosporales</taxon>
        <taxon>Streptomycetaceae</taxon>
        <taxon>Streptomyces</taxon>
    </lineage>
</organism>
<reference evidence="5" key="1">
    <citation type="journal article" date="2014" name="Int. J. Syst. Evol. Microbiol.">
        <title>Complete genome sequence of Corynebacterium casei LMG S-19264T (=DSM 44701T), isolated from a smear-ripened cheese.</title>
        <authorList>
            <consortium name="US DOE Joint Genome Institute (JGI-PGF)"/>
            <person name="Walter F."/>
            <person name="Albersmeier A."/>
            <person name="Kalinowski J."/>
            <person name="Ruckert C."/>
        </authorList>
    </citation>
    <scope>NUCLEOTIDE SEQUENCE</scope>
    <source>
        <strain evidence="5">JCM 4637</strain>
    </source>
</reference>